<sequence length="33" mass="3758">MGNKKVQRLIIWFMIVLIVVSGLLMGVSYLTSF</sequence>
<dbReference type="Proteomes" id="UP000044136">
    <property type="component" value="Unassembled WGS sequence"/>
</dbReference>
<dbReference type="EMBL" id="CCSE01000001">
    <property type="protein sequence ID" value="CEA00115.1"/>
    <property type="molecule type" value="Genomic_DNA"/>
</dbReference>
<accession>A0A078M1N6</accession>
<organism evidence="2 3">
    <name type="scientific">Jeotgalicoccus saudimassiliensis</name>
    <dbReference type="NCBI Taxonomy" id="1461582"/>
    <lineage>
        <taxon>Bacteria</taxon>
        <taxon>Bacillati</taxon>
        <taxon>Bacillota</taxon>
        <taxon>Bacilli</taxon>
        <taxon>Bacillales</taxon>
        <taxon>Staphylococcaceae</taxon>
        <taxon>Jeotgalicoccus</taxon>
    </lineage>
</organism>
<dbReference type="RefSeq" id="WP_171816111.1">
    <property type="nucleotide sequence ID" value="NZ_CCSE01000001.1"/>
</dbReference>
<feature type="transmembrane region" description="Helical" evidence="1">
    <location>
        <begin position="9"/>
        <end position="30"/>
    </location>
</feature>
<keyword evidence="1" id="KW-1133">Transmembrane helix</keyword>
<keyword evidence="1" id="KW-0472">Membrane</keyword>
<keyword evidence="3" id="KW-1185">Reference proteome</keyword>
<evidence type="ECO:0000256" key="1">
    <source>
        <dbReference type="SAM" id="Phobius"/>
    </source>
</evidence>
<dbReference type="NCBIfam" id="NF033880">
    <property type="entry name" value="Prli42"/>
    <property type="match status" value="1"/>
</dbReference>
<reference evidence="2 3" key="1">
    <citation type="submission" date="2014-07" db="EMBL/GenBank/DDBJ databases">
        <authorList>
            <person name="Urmite Genomes Urmite Genomes"/>
        </authorList>
    </citation>
    <scope>NUCLEOTIDE SEQUENCE [LARGE SCALE GENOMIC DNA]</scope>
    <source>
        <strain evidence="2 3">13MG44_air</strain>
    </source>
</reference>
<dbReference type="AlphaFoldDB" id="A0A078M1N6"/>
<proteinExistence type="predicted"/>
<keyword evidence="1" id="KW-0812">Transmembrane</keyword>
<evidence type="ECO:0008006" key="4">
    <source>
        <dbReference type="Google" id="ProtNLM"/>
    </source>
</evidence>
<gene>
    <name evidence="2" type="ORF">BN1048_00824</name>
</gene>
<dbReference type="InterPro" id="IPR049722">
    <property type="entry name" value="Prli42-like"/>
</dbReference>
<dbReference type="HOGENOM" id="CLU_220941_0_0_9"/>
<protein>
    <recommendedName>
        <fullName evidence="4">Stressosome-associated protein Prli42</fullName>
    </recommendedName>
</protein>
<evidence type="ECO:0000313" key="2">
    <source>
        <dbReference type="EMBL" id="CEA00115.1"/>
    </source>
</evidence>
<evidence type="ECO:0000313" key="3">
    <source>
        <dbReference type="Proteomes" id="UP000044136"/>
    </source>
</evidence>
<name>A0A078M1N6_9STAP</name>